<organism evidence="2 3">
    <name type="scientific">Branchiostoma lanceolatum</name>
    <name type="common">Common lancelet</name>
    <name type="synonym">Amphioxus lanceolatum</name>
    <dbReference type="NCBI Taxonomy" id="7740"/>
    <lineage>
        <taxon>Eukaryota</taxon>
        <taxon>Metazoa</taxon>
        <taxon>Chordata</taxon>
        <taxon>Cephalochordata</taxon>
        <taxon>Leptocardii</taxon>
        <taxon>Amphioxiformes</taxon>
        <taxon>Branchiostomatidae</taxon>
        <taxon>Branchiostoma</taxon>
    </lineage>
</organism>
<dbReference type="InterPro" id="IPR000477">
    <property type="entry name" value="RT_dom"/>
</dbReference>
<dbReference type="Pfam" id="PF00078">
    <property type="entry name" value="RVT_1"/>
    <property type="match status" value="1"/>
</dbReference>
<keyword evidence="3" id="KW-1185">Reference proteome</keyword>
<dbReference type="PROSITE" id="PS50878">
    <property type="entry name" value="RT_POL"/>
    <property type="match status" value="1"/>
</dbReference>
<proteinExistence type="predicted"/>
<accession>A0A8K0EL91</accession>
<dbReference type="InterPro" id="IPR043502">
    <property type="entry name" value="DNA/RNA_pol_sf"/>
</dbReference>
<sequence length="152" mass="17276">MEKARESNVQLFMAFIDYKKAFDSVGHQTLWKMMETMGVSRHLVQLLRNLYRDQQAAVRVEEDLTEWFKVRKGVRQGCLLSPMCFNSYPEAVMSESVEGQPTIGVNVGGRTINNLRFADDIAFIATSPEGLQELLDSTDNTSSEYQLEISTK</sequence>
<dbReference type="PANTHER" id="PTHR47027">
    <property type="entry name" value="REVERSE TRANSCRIPTASE DOMAIN-CONTAINING PROTEIN"/>
    <property type="match status" value="1"/>
</dbReference>
<dbReference type="OrthoDB" id="10049057at2759"/>
<reference evidence="2" key="1">
    <citation type="submission" date="2022-01" db="EMBL/GenBank/DDBJ databases">
        <authorList>
            <person name="Braso-Vives M."/>
        </authorList>
    </citation>
    <scope>NUCLEOTIDE SEQUENCE</scope>
</reference>
<dbReference type="Proteomes" id="UP000838412">
    <property type="component" value="Chromosome 2"/>
</dbReference>
<feature type="domain" description="Reverse transcriptase" evidence="1">
    <location>
        <begin position="1"/>
        <end position="152"/>
    </location>
</feature>
<dbReference type="SUPFAM" id="SSF56672">
    <property type="entry name" value="DNA/RNA polymerases"/>
    <property type="match status" value="1"/>
</dbReference>
<evidence type="ECO:0000313" key="3">
    <source>
        <dbReference type="Proteomes" id="UP000838412"/>
    </source>
</evidence>
<dbReference type="EMBL" id="OV696687">
    <property type="protein sequence ID" value="CAH1255443.1"/>
    <property type="molecule type" value="Genomic_DNA"/>
</dbReference>
<gene>
    <name evidence="2" type="primary">Hypp1532</name>
    <name evidence="2" type="ORF">BLAG_LOCUS14493</name>
</gene>
<evidence type="ECO:0000259" key="1">
    <source>
        <dbReference type="PROSITE" id="PS50878"/>
    </source>
</evidence>
<dbReference type="AlphaFoldDB" id="A0A8K0EL91"/>
<protein>
    <submittedName>
        <fullName evidence="2">Hypp1532 protein</fullName>
    </submittedName>
</protein>
<evidence type="ECO:0000313" key="2">
    <source>
        <dbReference type="EMBL" id="CAH1255443.1"/>
    </source>
</evidence>
<dbReference type="PANTHER" id="PTHR47027:SF8">
    <property type="entry name" value="RIBONUCLEASE H"/>
    <property type="match status" value="1"/>
</dbReference>
<name>A0A8K0EL91_BRALA</name>